<name>A0A8T0ESQ1_ARGBR</name>
<dbReference type="GO" id="GO:0008412">
    <property type="term" value="F:4-hydroxybenzoate polyprenyltransferase activity"/>
    <property type="evidence" value="ECO:0007669"/>
    <property type="project" value="UniProtKB-EC"/>
</dbReference>
<dbReference type="Gene3D" id="1.10.357.140">
    <property type="entry name" value="UbiA prenyltransferase"/>
    <property type="match status" value="1"/>
</dbReference>
<evidence type="ECO:0000256" key="13">
    <source>
        <dbReference type="HAMAP-Rule" id="MF_03189"/>
    </source>
</evidence>
<dbReference type="InterPro" id="IPR039653">
    <property type="entry name" value="Prenyltransferase"/>
</dbReference>
<dbReference type="Proteomes" id="UP000807504">
    <property type="component" value="Unassembled WGS sequence"/>
</dbReference>
<dbReference type="EMBL" id="JABXBU010002072">
    <property type="protein sequence ID" value="KAF8777029.1"/>
    <property type="molecule type" value="Genomic_DNA"/>
</dbReference>
<dbReference type="AlphaFoldDB" id="A0A8T0ESQ1"/>
<protein>
    <recommendedName>
        <fullName evidence="13">4-hydroxybenzoate polyprenyltransferase, mitochondrial</fullName>
        <shortName evidence="13">4-HB polyprenyltransferase</shortName>
        <ecNumber evidence="13">2.5.1.39</ecNumber>
    </recommendedName>
    <alternativeName>
        <fullName evidence="13">Para-hydroxybenzoate--polyprenyltransferase</fullName>
        <shortName evidence="13">PHB:PPT</shortName>
        <shortName evidence="13">PHB:polyprenyltransferase</shortName>
    </alternativeName>
</protein>
<evidence type="ECO:0000256" key="10">
    <source>
        <dbReference type="ARBA" id="ARBA00049890"/>
    </source>
</evidence>
<keyword evidence="5 13" id="KW-0831">Ubiquinone biosynthesis</keyword>
<dbReference type="FunFam" id="1.10.357.140:FF:000003">
    <property type="entry name" value="4-hydroxybenzoate polyprenyltransferase, mitochondrial"/>
    <property type="match status" value="1"/>
</dbReference>
<comment type="cofactor">
    <cofactor evidence="1 13">
        <name>Mg(2+)</name>
        <dbReference type="ChEBI" id="CHEBI:18420"/>
    </cofactor>
</comment>
<dbReference type="CDD" id="cd13959">
    <property type="entry name" value="PT_UbiA_COQ2"/>
    <property type="match status" value="1"/>
</dbReference>
<evidence type="ECO:0000256" key="9">
    <source>
        <dbReference type="ARBA" id="ARBA00023229"/>
    </source>
</evidence>
<keyword evidence="4 13" id="KW-0808">Transferase</keyword>
<keyword evidence="7 13" id="KW-1133">Transmembrane helix</keyword>
<dbReference type="Pfam" id="PF01040">
    <property type="entry name" value="UbiA"/>
    <property type="match status" value="1"/>
</dbReference>
<keyword evidence="8 13" id="KW-0472">Membrane</keyword>
<comment type="function">
    <text evidence="13">Catalyzes the prenylation of para-hydroxybenzoate (PHB) with an all-trans polyprenyl group. Mediates the second step in the final reaction sequence of coenzyme Q (CoQ) biosynthesis, which is the condensation of the polyisoprenoid side chain with PHB, generating the first membrane-bound Q intermediate.</text>
</comment>
<dbReference type="EC" id="2.5.1.39" evidence="13"/>
<keyword evidence="9 13" id="KW-0414">Isoprene biosynthesis</keyword>
<evidence type="ECO:0000256" key="11">
    <source>
        <dbReference type="ARBA" id="ARBA00050454"/>
    </source>
</evidence>
<dbReference type="GO" id="GO:0005743">
    <property type="term" value="C:mitochondrial inner membrane"/>
    <property type="evidence" value="ECO:0007669"/>
    <property type="project" value="UniProtKB-SubCell"/>
</dbReference>
<accession>A0A8T0ESQ1</accession>
<evidence type="ECO:0000256" key="1">
    <source>
        <dbReference type="ARBA" id="ARBA00001946"/>
    </source>
</evidence>
<evidence type="ECO:0000256" key="5">
    <source>
        <dbReference type="ARBA" id="ARBA00022688"/>
    </source>
</evidence>
<evidence type="ECO:0000256" key="4">
    <source>
        <dbReference type="ARBA" id="ARBA00022679"/>
    </source>
</evidence>
<comment type="caution">
    <text evidence="14">The sequence shown here is derived from an EMBL/GenBank/DDBJ whole genome shotgun (WGS) entry which is preliminary data.</text>
</comment>
<keyword evidence="13" id="KW-0999">Mitochondrion inner membrane</keyword>
<evidence type="ECO:0000313" key="15">
    <source>
        <dbReference type="Proteomes" id="UP000807504"/>
    </source>
</evidence>
<reference evidence="14" key="1">
    <citation type="journal article" date="2020" name="bioRxiv">
        <title>Chromosome-level reference genome of the European wasp spider Argiope bruennichi: a resource for studies on range expansion and evolutionary adaptation.</title>
        <authorList>
            <person name="Sheffer M.M."/>
            <person name="Hoppe A."/>
            <person name="Krehenwinkel H."/>
            <person name="Uhl G."/>
            <person name="Kuss A.W."/>
            <person name="Jensen L."/>
            <person name="Jensen C."/>
            <person name="Gillespie R.G."/>
            <person name="Hoff K.J."/>
            <person name="Prost S."/>
        </authorList>
    </citation>
    <scope>NUCLEOTIDE SEQUENCE</scope>
</reference>
<evidence type="ECO:0000256" key="7">
    <source>
        <dbReference type="ARBA" id="ARBA00022989"/>
    </source>
</evidence>
<comment type="catalytic activity">
    <reaction evidence="12">
        <text>an all-trans-polyprenyl diphosphate + 4-hydroxybenzoate = a 4-hydroxy-3-(all-trans-polyprenyl)benzoate + diphosphate</text>
        <dbReference type="Rhea" id="RHEA:44504"/>
        <dbReference type="Rhea" id="RHEA-COMP:9514"/>
        <dbReference type="Rhea" id="RHEA-COMP:9564"/>
        <dbReference type="ChEBI" id="CHEBI:17879"/>
        <dbReference type="ChEBI" id="CHEBI:33019"/>
        <dbReference type="ChEBI" id="CHEBI:58914"/>
        <dbReference type="ChEBI" id="CHEBI:78396"/>
        <dbReference type="EC" id="2.5.1.39"/>
    </reaction>
    <physiologicalReaction direction="left-to-right" evidence="12">
        <dbReference type="Rhea" id="RHEA:44505"/>
    </physiologicalReaction>
</comment>
<dbReference type="InterPro" id="IPR006370">
    <property type="entry name" value="HB_polyprenyltransferase-like"/>
</dbReference>
<evidence type="ECO:0000256" key="6">
    <source>
        <dbReference type="ARBA" id="ARBA00022692"/>
    </source>
</evidence>
<organism evidence="14 15">
    <name type="scientific">Argiope bruennichi</name>
    <name type="common">Wasp spider</name>
    <name type="synonym">Aranea bruennichi</name>
    <dbReference type="NCBI Taxonomy" id="94029"/>
    <lineage>
        <taxon>Eukaryota</taxon>
        <taxon>Metazoa</taxon>
        <taxon>Ecdysozoa</taxon>
        <taxon>Arthropoda</taxon>
        <taxon>Chelicerata</taxon>
        <taxon>Arachnida</taxon>
        <taxon>Araneae</taxon>
        <taxon>Araneomorphae</taxon>
        <taxon>Entelegynae</taxon>
        <taxon>Araneoidea</taxon>
        <taxon>Araneidae</taxon>
        <taxon>Argiope</taxon>
    </lineage>
</organism>
<keyword evidence="6 13" id="KW-0812">Transmembrane</keyword>
<dbReference type="PROSITE" id="PS00943">
    <property type="entry name" value="UBIA"/>
    <property type="match status" value="1"/>
</dbReference>
<comment type="subcellular location">
    <subcellularLocation>
        <location evidence="2">Membrane</location>
        <topology evidence="2">Multi-pass membrane protein</topology>
    </subcellularLocation>
    <subcellularLocation>
        <location evidence="13">Mitochondrion inner membrane</location>
        <topology evidence="13">Multi-pass membrane protein</topology>
        <orientation evidence="13">Matrix side</orientation>
    </subcellularLocation>
</comment>
<dbReference type="NCBIfam" id="TIGR01474">
    <property type="entry name" value="ubiA_proteo"/>
    <property type="match status" value="1"/>
</dbReference>
<keyword evidence="15" id="KW-1185">Reference proteome</keyword>
<sequence>MEKLVNKAPLGVQPYLRLMRIDKPTGTWLLLWPCYWSISLAATPGCLPDLSLLALFGTGAILMRGAGCTINDLWDKDIDSKVARTKSRPIARGDISTLDAWMFLGGQLSLALLILLELNWHSVLLGASSLALVTTYPLVKRISYWPQLMLGLTFNWGALLGWSSVHASCNWSVVLPLYGACISWTMIYDTIYAHQDKVDDVLIKIKSTALKFKEDTKYYLAGFSTSMVTLLLLSGYNCQQTWPFYASVGLTGALLASQIKMVNIDNPQSCWKAFKSNRRIGLIIFLGIVTGNLAKEIKDSKVKKSNIITSDTILSGTNLPIRKAFS</sequence>
<evidence type="ECO:0000313" key="14">
    <source>
        <dbReference type="EMBL" id="KAF8777029.1"/>
    </source>
</evidence>
<evidence type="ECO:0000256" key="12">
    <source>
        <dbReference type="ARBA" id="ARBA00051182"/>
    </source>
</evidence>
<comment type="similarity">
    <text evidence="3 13">Belongs to the UbiA prenyltransferase family.</text>
</comment>
<evidence type="ECO:0000256" key="8">
    <source>
        <dbReference type="ARBA" id="ARBA00023136"/>
    </source>
</evidence>
<dbReference type="GO" id="GO:0008299">
    <property type="term" value="P:isoprenoid biosynthetic process"/>
    <property type="evidence" value="ECO:0007669"/>
    <property type="project" value="UniProtKB-UniRule"/>
</dbReference>
<evidence type="ECO:0000256" key="3">
    <source>
        <dbReference type="ARBA" id="ARBA00005985"/>
    </source>
</evidence>
<dbReference type="HAMAP" id="MF_01635">
    <property type="entry name" value="UbiA"/>
    <property type="match status" value="1"/>
</dbReference>
<comment type="catalytic activity">
    <reaction evidence="10">
        <text>all-trans-decaprenyl diphosphate + 4-hydroxybenzoate = 4-hydroxy-3-(all-trans-decaprenyl)benzoate + diphosphate</text>
        <dbReference type="Rhea" id="RHEA:44564"/>
        <dbReference type="ChEBI" id="CHEBI:17879"/>
        <dbReference type="ChEBI" id="CHEBI:33019"/>
        <dbReference type="ChEBI" id="CHEBI:60721"/>
        <dbReference type="ChEBI" id="CHEBI:84503"/>
        <dbReference type="EC" id="2.5.1.39"/>
    </reaction>
    <physiologicalReaction direction="left-to-right" evidence="10">
        <dbReference type="Rhea" id="RHEA:44565"/>
    </physiologicalReaction>
</comment>
<gene>
    <name evidence="14" type="ORF">HNY73_013958</name>
</gene>
<dbReference type="GO" id="GO:0006744">
    <property type="term" value="P:ubiquinone biosynthetic process"/>
    <property type="evidence" value="ECO:0007669"/>
    <property type="project" value="UniProtKB-UniRule"/>
</dbReference>
<dbReference type="InterPro" id="IPR030470">
    <property type="entry name" value="UbiA_prenylTrfase_CS"/>
</dbReference>
<dbReference type="InterPro" id="IPR044878">
    <property type="entry name" value="UbiA_sf"/>
</dbReference>
<comment type="pathway">
    <text evidence="13">Cofactor biosynthesis; ubiquinone biosynthesis.</text>
</comment>
<dbReference type="InterPro" id="IPR000537">
    <property type="entry name" value="UbiA_prenyltransferase"/>
</dbReference>
<reference evidence="14" key="2">
    <citation type="submission" date="2020-06" db="EMBL/GenBank/DDBJ databases">
        <authorList>
            <person name="Sheffer M."/>
        </authorList>
    </citation>
    <scope>NUCLEOTIDE SEQUENCE</scope>
</reference>
<evidence type="ECO:0000256" key="2">
    <source>
        <dbReference type="ARBA" id="ARBA00004141"/>
    </source>
</evidence>
<dbReference type="PANTHER" id="PTHR11048">
    <property type="entry name" value="PRENYLTRANSFERASES"/>
    <property type="match status" value="1"/>
</dbReference>
<proteinExistence type="inferred from homology"/>
<dbReference type="PANTHER" id="PTHR11048:SF28">
    <property type="entry name" value="4-HYDROXYBENZOATE POLYPRENYLTRANSFERASE, MITOCHONDRIAL"/>
    <property type="match status" value="1"/>
</dbReference>
<comment type="catalytic activity">
    <reaction evidence="11">
        <text>all-trans-nonaprenyl diphosphate + 4-hydroxybenzoate = 4-hydroxy-3-(all-trans-nonaprenyl)benzoate + diphosphate</text>
        <dbReference type="Rhea" id="RHEA:17709"/>
        <dbReference type="ChEBI" id="CHEBI:17879"/>
        <dbReference type="ChEBI" id="CHEBI:33019"/>
        <dbReference type="ChEBI" id="CHEBI:58391"/>
        <dbReference type="ChEBI" id="CHEBI:84502"/>
        <dbReference type="EC" id="2.5.1.39"/>
    </reaction>
    <physiologicalReaction direction="left-to-right" evidence="11">
        <dbReference type="Rhea" id="RHEA:17710"/>
    </physiologicalReaction>
</comment>
<keyword evidence="13" id="KW-0496">Mitochondrion</keyword>